<evidence type="ECO:0000256" key="1">
    <source>
        <dbReference type="SAM" id="MobiDB-lite"/>
    </source>
</evidence>
<dbReference type="EMBL" id="MTSD02000136">
    <property type="protein sequence ID" value="OOV85063.1"/>
    <property type="molecule type" value="Genomic_DNA"/>
</dbReference>
<evidence type="ECO:0000313" key="2">
    <source>
        <dbReference type="EMBL" id="OOV85063.1"/>
    </source>
</evidence>
<reference evidence="2" key="1">
    <citation type="submission" date="2017-02" db="EMBL/GenBank/DDBJ databases">
        <title>Draft Genome Sequence of the Salt Water Bacterium Oceanospirillum linum ATCC 11336.</title>
        <authorList>
            <person name="Trachtenberg A.M."/>
            <person name="Carney J.G."/>
            <person name="Linnane J.D."/>
            <person name="Rheaume B.A."/>
            <person name="Pitts N.L."/>
            <person name="Mykles D.L."/>
            <person name="Maclea K.S."/>
        </authorList>
    </citation>
    <scope>NUCLEOTIDE SEQUENCE [LARGE SCALE GENOMIC DNA]</scope>
    <source>
        <strain evidence="2">ATCC 11336</strain>
    </source>
</reference>
<feature type="region of interest" description="Disordered" evidence="1">
    <location>
        <begin position="94"/>
        <end position="115"/>
    </location>
</feature>
<evidence type="ECO:0000313" key="3">
    <source>
        <dbReference type="Proteomes" id="UP000190064"/>
    </source>
</evidence>
<accession>A0A1T1H5E8</accession>
<gene>
    <name evidence="2" type="ORF">BTA35_0217025</name>
</gene>
<organism evidence="2 3">
    <name type="scientific">Oceanospirillum linum</name>
    <dbReference type="NCBI Taxonomy" id="966"/>
    <lineage>
        <taxon>Bacteria</taxon>
        <taxon>Pseudomonadati</taxon>
        <taxon>Pseudomonadota</taxon>
        <taxon>Gammaproteobacteria</taxon>
        <taxon>Oceanospirillales</taxon>
        <taxon>Oceanospirillaceae</taxon>
        <taxon>Oceanospirillum</taxon>
    </lineage>
</organism>
<dbReference type="AlphaFoldDB" id="A0A1T1H5E8"/>
<comment type="caution">
    <text evidence="2">The sequence shown here is derived from an EMBL/GenBank/DDBJ whole genome shotgun (WGS) entry which is preliminary data.</text>
</comment>
<sequence length="115" mass="12632">AILLDVMLFDEEYPALATYFTHTSDIRSSLNESCGEWSDEVAKRLGIKLSQAPVVPVKASQPLDEAPLILGEELLNELTDEQEAFIPLFGRASAPRQRGEALRAASKVPPETITH</sequence>
<dbReference type="RefSeq" id="WP_161489896.1">
    <property type="nucleotide sequence ID" value="NZ_MTSD02000136.1"/>
</dbReference>
<proteinExistence type="predicted"/>
<keyword evidence="3" id="KW-1185">Reference proteome</keyword>
<dbReference type="Proteomes" id="UP000190064">
    <property type="component" value="Unassembled WGS sequence"/>
</dbReference>
<feature type="non-terminal residue" evidence="2">
    <location>
        <position position="1"/>
    </location>
</feature>
<protein>
    <submittedName>
        <fullName evidence="2">Uncharacterized protein</fullName>
    </submittedName>
</protein>
<name>A0A1T1H5E8_OCELI</name>